<evidence type="ECO:0000313" key="8">
    <source>
        <dbReference type="Proteomes" id="UP000681720"/>
    </source>
</evidence>
<dbReference type="PANTHER" id="PTHR11573">
    <property type="entry name" value="RIBONUCLEOSIDE-DIPHOSPHATE REDUCTASE LARGE CHAIN"/>
    <property type="match status" value="1"/>
</dbReference>
<dbReference type="AlphaFoldDB" id="A0A8S3FNE2"/>
<evidence type="ECO:0000256" key="4">
    <source>
        <dbReference type="ARBA" id="ARBA00031255"/>
    </source>
</evidence>
<dbReference type="Pfam" id="PF03477">
    <property type="entry name" value="ATP-cone"/>
    <property type="match status" value="1"/>
</dbReference>
<dbReference type="InterPro" id="IPR039718">
    <property type="entry name" value="Rrm1"/>
</dbReference>
<evidence type="ECO:0000256" key="2">
    <source>
        <dbReference type="ARBA" id="ARBA00022741"/>
    </source>
</evidence>
<evidence type="ECO:0000259" key="6">
    <source>
        <dbReference type="PROSITE" id="PS51161"/>
    </source>
</evidence>
<proteinExistence type="predicted"/>
<keyword evidence="3 5" id="KW-0067">ATP-binding</keyword>
<dbReference type="Gene3D" id="3.20.70.20">
    <property type="match status" value="1"/>
</dbReference>
<evidence type="ECO:0000313" key="7">
    <source>
        <dbReference type="EMBL" id="CAF5132768.1"/>
    </source>
</evidence>
<dbReference type="InterPro" id="IPR005144">
    <property type="entry name" value="ATP-cone_dom"/>
</dbReference>
<dbReference type="EMBL" id="CAJOBJ010272394">
    <property type="protein sequence ID" value="CAF5132768.1"/>
    <property type="molecule type" value="Genomic_DNA"/>
</dbReference>
<dbReference type="Proteomes" id="UP000681720">
    <property type="component" value="Unassembled WGS sequence"/>
</dbReference>
<keyword evidence="2 5" id="KW-0547">Nucleotide-binding</keyword>
<evidence type="ECO:0000256" key="1">
    <source>
        <dbReference type="ARBA" id="ARBA00019284"/>
    </source>
</evidence>
<protein>
    <recommendedName>
        <fullName evidence="1">Ribonucleoside-diphosphate reductase large subunit</fullName>
    </recommendedName>
    <alternativeName>
        <fullName evidence="4">Ribonucleotide reductase large subunit</fullName>
    </alternativeName>
</protein>
<evidence type="ECO:0000256" key="5">
    <source>
        <dbReference type="PROSITE-ProRule" id="PRU00492"/>
    </source>
</evidence>
<dbReference type="InterPro" id="IPR013509">
    <property type="entry name" value="RNR_lsu_N"/>
</dbReference>
<sequence>GRKEHAMFDKITSRISNLSDGLDLDYIDPAAVALQVINFVHPGVTTVELDNLAAQKAASMTVKHPHYGILAGRIAVSNLHKETKALFSEVIADMYSHRNPDLDTHAPIISKDTYEVVMTNADILNAAVKHERDFDFNYFGFKTLERSYLRRINNIIVERPQHMLMRVAVGIHGNEIKDAIETYNLLSEKWFTHATPTLFNA</sequence>
<feature type="non-terminal residue" evidence="7">
    <location>
        <position position="1"/>
    </location>
</feature>
<dbReference type="SUPFAM" id="SSF48168">
    <property type="entry name" value="R1 subunit of ribonucleotide reductase, N-terminal domain"/>
    <property type="match status" value="1"/>
</dbReference>
<accession>A0A8S3FNE2</accession>
<dbReference type="PROSITE" id="PS51161">
    <property type="entry name" value="ATP_CONE"/>
    <property type="match status" value="1"/>
</dbReference>
<dbReference type="GO" id="GO:0009263">
    <property type="term" value="P:deoxyribonucleotide biosynthetic process"/>
    <property type="evidence" value="ECO:0007669"/>
    <property type="project" value="InterPro"/>
</dbReference>
<dbReference type="Pfam" id="PF00317">
    <property type="entry name" value="Ribonuc_red_lgN"/>
    <property type="match status" value="1"/>
</dbReference>
<dbReference type="InterPro" id="IPR008926">
    <property type="entry name" value="RNR_R1-su_N"/>
</dbReference>
<dbReference type="FunFam" id="3.20.70.20:FF:000041">
    <property type="entry name" value="Ribonucleotide reductase catalytic subunit M1"/>
    <property type="match status" value="1"/>
</dbReference>
<dbReference type="PANTHER" id="PTHR11573:SF6">
    <property type="entry name" value="RIBONUCLEOSIDE-DIPHOSPHATE REDUCTASE LARGE SUBUNIT"/>
    <property type="match status" value="1"/>
</dbReference>
<evidence type="ECO:0000256" key="3">
    <source>
        <dbReference type="ARBA" id="ARBA00022840"/>
    </source>
</evidence>
<organism evidence="7 8">
    <name type="scientific">Rotaria magnacalcarata</name>
    <dbReference type="NCBI Taxonomy" id="392030"/>
    <lineage>
        <taxon>Eukaryota</taxon>
        <taxon>Metazoa</taxon>
        <taxon>Spiralia</taxon>
        <taxon>Gnathifera</taxon>
        <taxon>Rotifera</taxon>
        <taxon>Eurotatoria</taxon>
        <taxon>Bdelloidea</taxon>
        <taxon>Philodinida</taxon>
        <taxon>Philodinidae</taxon>
        <taxon>Rotaria</taxon>
    </lineage>
</organism>
<dbReference type="GO" id="GO:0005971">
    <property type="term" value="C:ribonucleoside-diphosphate reductase complex"/>
    <property type="evidence" value="ECO:0007669"/>
    <property type="project" value="TreeGrafter"/>
</dbReference>
<dbReference type="GO" id="GO:0005524">
    <property type="term" value="F:ATP binding"/>
    <property type="evidence" value="ECO:0007669"/>
    <property type="project" value="UniProtKB-UniRule"/>
</dbReference>
<gene>
    <name evidence="7" type="ORF">GIL414_LOCUS64096</name>
</gene>
<reference evidence="7" key="1">
    <citation type="submission" date="2021-02" db="EMBL/GenBank/DDBJ databases">
        <authorList>
            <person name="Nowell W R."/>
        </authorList>
    </citation>
    <scope>NUCLEOTIDE SEQUENCE</scope>
</reference>
<comment type="caution">
    <text evidence="7">The sequence shown here is derived from an EMBL/GenBank/DDBJ whole genome shotgun (WGS) entry which is preliminary data.</text>
</comment>
<feature type="domain" description="ATP-cone" evidence="6">
    <location>
        <begin position="1"/>
        <end position="85"/>
    </location>
</feature>
<dbReference type="GO" id="GO:0004748">
    <property type="term" value="F:ribonucleoside-diphosphate reductase activity, thioredoxin disulfide as acceptor"/>
    <property type="evidence" value="ECO:0007669"/>
    <property type="project" value="InterPro"/>
</dbReference>
<name>A0A8S3FNE2_9BILA</name>
<feature type="non-terminal residue" evidence="7">
    <location>
        <position position="201"/>
    </location>
</feature>